<protein>
    <submittedName>
        <fullName evidence="3">Phage tail lysozyme, putative</fullName>
    </submittedName>
</protein>
<dbReference type="Gene3D" id="1.10.530.10">
    <property type="match status" value="1"/>
</dbReference>
<reference evidence="3 4" key="1">
    <citation type="submission" date="2020-08" db="EMBL/GenBank/DDBJ databases">
        <authorList>
            <person name="Newling K."/>
            <person name="Davey J."/>
            <person name="Forrester S."/>
        </authorList>
    </citation>
    <scope>NUCLEOTIDE SEQUENCE [LARGE SCALE GENOMIC DNA]</scope>
    <source>
        <strain evidence="4">Crithidia deanei Carvalho (ATCC PRA-265)</strain>
    </source>
</reference>
<gene>
    <name evidence="3" type="ORF">ADEAN_000479200</name>
</gene>
<feature type="domain" description="Phage tail lysozyme" evidence="2">
    <location>
        <begin position="358"/>
        <end position="519"/>
    </location>
</feature>
<dbReference type="Pfam" id="PF18013">
    <property type="entry name" value="Phage_lysozyme2"/>
    <property type="match status" value="1"/>
</dbReference>
<evidence type="ECO:0000259" key="2">
    <source>
        <dbReference type="Pfam" id="PF18013"/>
    </source>
</evidence>
<proteinExistence type="predicted"/>
<organism evidence="3 4">
    <name type="scientific">Angomonas deanei</name>
    <dbReference type="NCBI Taxonomy" id="59799"/>
    <lineage>
        <taxon>Eukaryota</taxon>
        <taxon>Discoba</taxon>
        <taxon>Euglenozoa</taxon>
        <taxon>Kinetoplastea</taxon>
        <taxon>Metakinetoplastina</taxon>
        <taxon>Trypanosomatida</taxon>
        <taxon>Trypanosomatidae</taxon>
        <taxon>Strigomonadinae</taxon>
        <taxon>Angomonas</taxon>
    </lineage>
</organism>
<keyword evidence="4" id="KW-1185">Reference proteome</keyword>
<dbReference type="Proteomes" id="UP000515908">
    <property type="component" value="Chromosome 08"/>
</dbReference>
<feature type="compositionally biased region" description="Low complexity" evidence="1">
    <location>
        <begin position="167"/>
        <end position="179"/>
    </location>
</feature>
<dbReference type="EMBL" id="LR877152">
    <property type="protein sequence ID" value="CAD2217314.1"/>
    <property type="molecule type" value="Genomic_DNA"/>
</dbReference>
<feature type="region of interest" description="Disordered" evidence="1">
    <location>
        <begin position="1"/>
        <end position="70"/>
    </location>
</feature>
<accession>A0A7G2CEM0</accession>
<sequence length="538" mass="61019">MLQSLRDKYDDHKRRVDERERLRNDPTSDPNYYQDVINRSLLGEEVAGRPNVTPKTRRPHHDPTADPNYHQDVINRSLLNFNSETTPPPKEPKKGWFGLNNVVQGALEKCKLLKEELFDDDKTDDPYDSESNRAYRSKFADYGDAGIPFSLCDNLNGDSTYYYAKSNSCSSSRLPSSSKSKSRSTKHSSSPETVMSNNGREYSHSRPPLDPPIKSYVGSNLNVVNNSNNTSSAFYYYHHCNRQSESNTHSSVNVDLSNIENQVAPSVPPTAPPFVLEKMESEVSTRKSYSVLPSNSDRVPPYTIEEMHSKSRVNRVSFLDSSRSPSVAPSVYYKVMETPEERRHLFIVKCLPHLGVVGTCALYGNVYVETGGTFDPKQKEMHPPFHDAMGLFQMNKEMRAYFEKYCAEFYIRSHHLTATIVTTPSTAGGVRRDFLDPDTMDAQLTFVINEIATGSYIGAGNAATLRKSFYLLKKDISHNDMRVTLTKKEYVSPPMVEAAAEMFCNLFERPSIPHLDRRKISSVECLEYIREQGLTVRM</sequence>
<feature type="compositionally biased region" description="Polar residues" evidence="1">
    <location>
        <begin position="191"/>
        <end position="200"/>
    </location>
</feature>
<evidence type="ECO:0000313" key="4">
    <source>
        <dbReference type="Proteomes" id="UP000515908"/>
    </source>
</evidence>
<feature type="region of interest" description="Disordered" evidence="1">
    <location>
        <begin position="167"/>
        <end position="211"/>
    </location>
</feature>
<evidence type="ECO:0000313" key="3">
    <source>
        <dbReference type="EMBL" id="CAD2217314.1"/>
    </source>
</evidence>
<dbReference type="VEuPathDB" id="TriTrypDB:ADEAN_000479200"/>
<evidence type="ECO:0000256" key="1">
    <source>
        <dbReference type="SAM" id="MobiDB-lite"/>
    </source>
</evidence>
<dbReference type="InterPro" id="IPR041219">
    <property type="entry name" value="Phage_lysozyme2"/>
</dbReference>
<name>A0A7G2CEM0_9TRYP</name>
<dbReference type="AlphaFoldDB" id="A0A7G2CEM0"/>
<feature type="compositionally biased region" description="Basic and acidic residues" evidence="1">
    <location>
        <begin position="1"/>
        <end position="26"/>
    </location>
</feature>